<feature type="compositionally biased region" description="Polar residues" evidence="1">
    <location>
        <begin position="72"/>
        <end position="82"/>
    </location>
</feature>
<organism evidence="2 3">
    <name type="scientific">Rhizophlyctis rosea</name>
    <dbReference type="NCBI Taxonomy" id="64517"/>
    <lineage>
        <taxon>Eukaryota</taxon>
        <taxon>Fungi</taxon>
        <taxon>Fungi incertae sedis</taxon>
        <taxon>Chytridiomycota</taxon>
        <taxon>Chytridiomycota incertae sedis</taxon>
        <taxon>Chytridiomycetes</taxon>
        <taxon>Rhizophlyctidales</taxon>
        <taxon>Rhizophlyctidaceae</taxon>
        <taxon>Rhizophlyctis</taxon>
    </lineage>
</organism>
<dbReference type="AlphaFoldDB" id="A0AAD5SL72"/>
<sequence length="152" mass="16509">MDIIALLKELISLGYDPQTAHSIALIAKDLHYADIAESEAQRAHELHLAELKLLETKAQADVPTLPRKKSSTPHSPTSYQHSSLASLETLFQTSMSSSSTSSMTASPVSSPAMSRVKKGSTLPRLRWSFSGAKEKEGKEANVSSPTLIRHLL</sequence>
<accession>A0AAD5SL72</accession>
<evidence type="ECO:0000313" key="3">
    <source>
        <dbReference type="Proteomes" id="UP001212841"/>
    </source>
</evidence>
<protein>
    <submittedName>
        <fullName evidence="2">Uncharacterized protein</fullName>
    </submittedName>
</protein>
<feature type="region of interest" description="Disordered" evidence="1">
    <location>
        <begin position="59"/>
        <end position="82"/>
    </location>
</feature>
<proteinExistence type="predicted"/>
<feature type="region of interest" description="Disordered" evidence="1">
    <location>
        <begin position="95"/>
        <end position="152"/>
    </location>
</feature>
<comment type="caution">
    <text evidence="2">The sequence shown here is derived from an EMBL/GenBank/DDBJ whole genome shotgun (WGS) entry which is preliminary data.</text>
</comment>
<feature type="compositionally biased region" description="Low complexity" evidence="1">
    <location>
        <begin position="95"/>
        <end position="114"/>
    </location>
</feature>
<reference evidence="2" key="1">
    <citation type="submission" date="2020-05" db="EMBL/GenBank/DDBJ databases">
        <title>Phylogenomic resolution of chytrid fungi.</title>
        <authorList>
            <person name="Stajich J.E."/>
            <person name="Amses K."/>
            <person name="Simmons R."/>
            <person name="Seto K."/>
            <person name="Myers J."/>
            <person name="Bonds A."/>
            <person name="Quandt C.A."/>
            <person name="Barry K."/>
            <person name="Liu P."/>
            <person name="Grigoriev I."/>
            <person name="Longcore J.E."/>
            <person name="James T.Y."/>
        </authorList>
    </citation>
    <scope>NUCLEOTIDE SEQUENCE</scope>
    <source>
        <strain evidence="2">JEL0318</strain>
    </source>
</reference>
<name>A0AAD5SL72_9FUNG</name>
<dbReference type="Proteomes" id="UP001212841">
    <property type="component" value="Unassembled WGS sequence"/>
</dbReference>
<evidence type="ECO:0000256" key="1">
    <source>
        <dbReference type="SAM" id="MobiDB-lite"/>
    </source>
</evidence>
<evidence type="ECO:0000313" key="2">
    <source>
        <dbReference type="EMBL" id="KAJ3056000.1"/>
    </source>
</evidence>
<gene>
    <name evidence="2" type="ORF">HK097_008489</name>
</gene>
<keyword evidence="3" id="KW-1185">Reference proteome</keyword>
<dbReference type="EMBL" id="JADGJD010000050">
    <property type="protein sequence ID" value="KAJ3056000.1"/>
    <property type="molecule type" value="Genomic_DNA"/>
</dbReference>